<accession>A0ABD2JL65</accession>
<comment type="subcellular location">
    <subcellularLocation>
        <location evidence="1">Nucleus</location>
    </subcellularLocation>
</comment>
<evidence type="ECO:0000313" key="7">
    <source>
        <dbReference type="EMBL" id="KAL3091297.1"/>
    </source>
</evidence>
<name>A0ABD2JL65_9BILA</name>
<sequence>MAECRECKANGRAKYEFGLPDFSTKSLKNHLFSTIHAGSEYVKNFEQLEKTKKEAKEKAEKKQPTIETLIGTNLTSSGSILSVADKRIISMITCNNLSFGLLSDPAFKAQCKYELKDESDYRKRVLPEAYKLVRAKILKDLDDCGYLSFTIDCWAGPSDNFLSLTGHGVTKNWVQKNFVLAVHHFPGQHSGNAIACNVRKLLESWKINDERVFAFVSDSAANMRKDRLVMEDAEVFRERVRPWLFEEASIAFSQIENEENDLIATTSMESPPAKRNESFFVQLEEIASFAQEKTQISSQSDINSEINEFLNFDRASINSDPFEWWKKHGPKFPMLSKLAMKYLSAPATSVPSEQTFKVARDVYDYRRSSLKPKTAEMLIFLNKAIPMLDYKY</sequence>
<keyword evidence="3" id="KW-0863">Zinc-finger</keyword>
<dbReference type="EMBL" id="JBICBT010000944">
    <property type="protein sequence ID" value="KAL3091297.1"/>
    <property type="molecule type" value="Genomic_DNA"/>
</dbReference>
<dbReference type="GO" id="GO:0005634">
    <property type="term" value="C:nucleus"/>
    <property type="evidence" value="ECO:0007669"/>
    <property type="project" value="UniProtKB-SubCell"/>
</dbReference>
<comment type="caution">
    <text evidence="7">The sequence shown here is derived from an EMBL/GenBank/DDBJ whole genome shotgun (WGS) entry which is preliminary data.</text>
</comment>
<dbReference type="InterPro" id="IPR008906">
    <property type="entry name" value="HATC_C_dom"/>
</dbReference>
<reference evidence="7 8" key="1">
    <citation type="submission" date="2024-10" db="EMBL/GenBank/DDBJ databases">
        <authorList>
            <person name="Kim D."/>
        </authorList>
    </citation>
    <scope>NUCLEOTIDE SEQUENCE [LARGE SCALE GENOMIC DNA]</scope>
    <source>
        <strain evidence="7">BH-2024</strain>
    </source>
</reference>
<dbReference type="InterPro" id="IPR052035">
    <property type="entry name" value="ZnF_BED_domain_contain"/>
</dbReference>
<dbReference type="PANTHER" id="PTHR46481">
    <property type="entry name" value="ZINC FINGER BED DOMAIN-CONTAINING PROTEIN 4"/>
    <property type="match status" value="1"/>
</dbReference>
<keyword evidence="8" id="KW-1185">Reference proteome</keyword>
<dbReference type="Pfam" id="PF05699">
    <property type="entry name" value="Dimer_Tnp_hAT"/>
    <property type="match status" value="1"/>
</dbReference>
<organism evidence="7 8">
    <name type="scientific">Heterodera trifolii</name>
    <dbReference type="NCBI Taxonomy" id="157864"/>
    <lineage>
        <taxon>Eukaryota</taxon>
        <taxon>Metazoa</taxon>
        <taxon>Ecdysozoa</taxon>
        <taxon>Nematoda</taxon>
        <taxon>Chromadorea</taxon>
        <taxon>Rhabditida</taxon>
        <taxon>Tylenchina</taxon>
        <taxon>Tylenchomorpha</taxon>
        <taxon>Tylenchoidea</taxon>
        <taxon>Heteroderidae</taxon>
        <taxon>Heteroderinae</taxon>
        <taxon>Heterodera</taxon>
    </lineage>
</organism>
<evidence type="ECO:0000256" key="5">
    <source>
        <dbReference type="ARBA" id="ARBA00023242"/>
    </source>
</evidence>
<keyword evidence="2" id="KW-0479">Metal-binding</keyword>
<evidence type="ECO:0000256" key="1">
    <source>
        <dbReference type="ARBA" id="ARBA00004123"/>
    </source>
</evidence>
<feature type="domain" description="HAT C-terminal dimerisation" evidence="6">
    <location>
        <begin position="306"/>
        <end position="384"/>
    </location>
</feature>
<protein>
    <recommendedName>
        <fullName evidence="6">HAT C-terminal dimerisation domain-containing protein</fullName>
    </recommendedName>
</protein>
<evidence type="ECO:0000256" key="4">
    <source>
        <dbReference type="ARBA" id="ARBA00022833"/>
    </source>
</evidence>
<dbReference type="InterPro" id="IPR012337">
    <property type="entry name" value="RNaseH-like_sf"/>
</dbReference>
<evidence type="ECO:0000313" key="8">
    <source>
        <dbReference type="Proteomes" id="UP001620626"/>
    </source>
</evidence>
<evidence type="ECO:0000259" key="6">
    <source>
        <dbReference type="Pfam" id="PF05699"/>
    </source>
</evidence>
<dbReference type="GO" id="GO:0008270">
    <property type="term" value="F:zinc ion binding"/>
    <property type="evidence" value="ECO:0007669"/>
    <property type="project" value="UniProtKB-KW"/>
</dbReference>
<gene>
    <name evidence="7" type="ORF">niasHT_027111</name>
</gene>
<evidence type="ECO:0000256" key="2">
    <source>
        <dbReference type="ARBA" id="ARBA00022723"/>
    </source>
</evidence>
<keyword evidence="4" id="KW-0862">Zinc</keyword>
<proteinExistence type="predicted"/>
<dbReference type="Proteomes" id="UP001620626">
    <property type="component" value="Unassembled WGS sequence"/>
</dbReference>
<dbReference type="PANTHER" id="PTHR46481:SF10">
    <property type="entry name" value="ZINC FINGER BED DOMAIN-CONTAINING PROTEIN 39"/>
    <property type="match status" value="1"/>
</dbReference>
<keyword evidence="5" id="KW-0539">Nucleus</keyword>
<dbReference type="SUPFAM" id="SSF53098">
    <property type="entry name" value="Ribonuclease H-like"/>
    <property type="match status" value="1"/>
</dbReference>
<evidence type="ECO:0000256" key="3">
    <source>
        <dbReference type="ARBA" id="ARBA00022771"/>
    </source>
</evidence>
<dbReference type="AlphaFoldDB" id="A0ABD2JL65"/>